<keyword evidence="2" id="KW-1185">Reference proteome</keyword>
<sequence length="230" mass="25488">MVVHFHIVLSEPEPLGILAVDASGNAEELRDSDVDRFAAWRADAVDFVVEPDDLKYLFNAHLSSAARRSGEAAVILDDAVFGEQAYPWRLARLHVDLFQLLQIASEKELDRVCRSLPCRGAVQNGLHICPNQGRVWAFRNRGRLRDRNGSPGFTILPAVVDELDVQDAAGEVVLVVQAVDDGVRNDVPRLGGNVVERVRQTEERAIHLLGQVRLAVALEHHLVDEAQLMV</sequence>
<dbReference type="EMBL" id="JAQQWI010000002">
    <property type="protein sequence ID" value="KAK8037299.1"/>
    <property type="molecule type" value="Genomic_DNA"/>
</dbReference>
<protein>
    <submittedName>
        <fullName evidence="1">Uncharacterized protein</fullName>
    </submittedName>
</protein>
<evidence type="ECO:0000313" key="1">
    <source>
        <dbReference type="EMBL" id="KAK8037299.1"/>
    </source>
</evidence>
<reference evidence="1 2" key="1">
    <citation type="submission" date="2023-01" db="EMBL/GenBank/DDBJ databases">
        <title>Analysis of 21 Apiospora genomes using comparative genomics revels a genus with tremendous synthesis potential of carbohydrate active enzymes and secondary metabolites.</title>
        <authorList>
            <person name="Sorensen T."/>
        </authorList>
    </citation>
    <scope>NUCLEOTIDE SEQUENCE [LARGE SCALE GENOMIC DNA]</scope>
    <source>
        <strain evidence="1 2">CBS 20057</strain>
    </source>
</reference>
<accession>A0ABR1SSM0</accession>
<proteinExistence type="predicted"/>
<dbReference type="Proteomes" id="UP001396898">
    <property type="component" value="Unassembled WGS sequence"/>
</dbReference>
<comment type="caution">
    <text evidence="1">The sequence shown here is derived from an EMBL/GenBank/DDBJ whole genome shotgun (WGS) entry which is preliminary data.</text>
</comment>
<organism evidence="1 2">
    <name type="scientific">Apiospora marii</name>
    <dbReference type="NCBI Taxonomy" id="335849"/>
    <lineage>
        <taxon>Eukaryota</taxon>
        <taxon>Fungi</taxon>
        <taxon>Dikarya</taxon>
        <taxon>Ascomycota</taxon>
        <taxon>Pezizomycotina</taxon>
        <taxon>Sordariomycetes</taxon>
        <taxon>Xylariomycetidae</taxon>
        <taxon>Amphisphaeriales</taxon>
        <taxon>Apiosporaceae</taxon>
        <taxon>Apiospora</taxon>
    </lineage>
</organism>
<name>A0ABR1SSM0_9PEZI</name>
<evidence type="ECO:0000313" key="2">
    <source>
        <dbReference type="Proteomes" id="UP001396898"/>
    </source>
</evidence>
<gene>
    <name evidence="1" type="ORF">PG991_000645</name>
</gene>